<evidence type="ECO:0000313" key="2">
    <source>
        <dbReference type="Proteomes" id="UP000821865"/>
    </source>
</evidence>
<accession>A0ACB8C1V4</accession>
<proteinExistence type="predicted"/>
<evidence type="ECO:0000313" key="1">
    <source>
        <dbReference type="EMBL" id="KAH7932631.1"/>
    </source>
</evidence>
<comment type="caution">
    <text evidence="1">The sequence shown here is derived from an EMBL/GenBank/DDBJ whole genome shotgun (WGS) entry which is preliminary data.</text>
</comment>
<reference evidence="1" key="1">
    <citation type="submission" date="2020-05" db="EMBL/GenBank/DDBJ databases">
        <title>Large-scale comparative analyses of tick genomes elucidate their genetic diversity and vector capacities.</title>
        <authorList>
            <person name="Jia N."/>
            <person name="Wang J."/>
            <person name="Shi W."/>
            <person name="Du L."/>
            <person name="Sun Y."/>
            <person name="Zhan W."/>
            <person name="Jiang J."/>
            <person name="Wang Q."/>
            <person name="Zhang B."/>
            <person name="Ji P."/>
            <person name="Sakyi L.B."/>
            <person name="Cui X."/>
            <person name="Yuan T."/>
            <person name="Jiang B."/>
            <person name="Yang W."/>
            <person name="Lam T.T.-Y."/>
            <person name="Chang Q."/>
            <person name="Ding S."/>
            <person name="Wang X."/>
            <person name="Zhu J."/>
            <person name="Ruan X."/>
            <person name="Zhao L."/>
            <person name="Wei J."/>
            <person name="Que T."/>
            <person name="Du C."/>
            <person name="Cheng J."/>
            <person name="Dai P."/>
            <person name="Han X."/>
            <person name="Huang E."/>
            <person name="Gao Y."/>
            <person name="Liu J."/>
            <person name="Shao H."/>
            <person name="Ye R."/>
            <person name="Li L."/>
            <person name="Wei W."/>
            <person name="Wang X."/>
            <person name="Wang C."/>
            <person name="Yang T."/>
            <person name="Huo Q."/>
            <person name="Li W."/>
            <person name="Guo W."/>
            <person name="Chen H."/>
            <person name="Zhou L."/>
            <person name="Ni X."/>
            <person name="Tian J."/>
            <person name="Zhou Y."/>
            <person name="Sheng Y."/>
            <person name="Liu T."/>
            <person name="Pan Y."/>
            <person name="Xia L."/>
            <person name="Li J."/>
            <person name="Zhao F."/>
            <person name="Cao W."/>
        </authorList>
    </citation>
    <scope>NUCLEOTIDE SEQUENCE</scope>
    <source>
        <strain evidence="1">Dsil-2018</strain>
    </source>
</reference>
<dbReference type="Proteomes" id="UP000821865">
    <property type="component" value="Chromosome 9"/>
</dbReference>
<dbReference type="EMBL" id="CM023478">
    <property type="protein sequence ID" value="KAH7932631.1"/>
    <property type="molecule type" value="Genomic_DNA"/>
</dbReference>
<sequence>MTLYSALRLPYLASFAFLISAALIVRLLTRRFIHEYDPSLVSVYPFTIEVDGEALSLNLMDTAGKSRLESSEVDWGDGFLLVVSLTSPESVRAAELMHAWLQDSAPGKPLALAATKRDLVQARAVSSHELAELAERWHCALYETAATGDYEDVARPFLELARRARTLKARRQLFPNMAPEPVSPPPGADGSKRPYRARQLTK</sequence>
<keyword evidence="2" id="KW-1185">Reference proteome</keyword>
<protein>
    <submittedName>
        <fullName evidence="1">Uncharacterized protein</fullName>
    </submittedName>
</protein>
<gene>
    <name evidence="1" type="ORF">HPB49_000260</name>
</gene>
<name>A0ACB8C1V4_DERSI</name>
<organism evidence="1 2">
    <name type="scientific">Dermacentor silvarum</name>
    <name type="common">Tick</name>
    <dbReference type="NCBI Taxonomy" id="543639"/>
    <lineage>
        <taxon>Eukaryota</taxon>
        <taxon>Metazoa</taxon>
        <taxon>Ecdysozoa</taxon>
        <taxon>Arthropoda</taxon>
        <taxon>Chelicerata</taxon>
        <taxon>Arachnida</taxon>
        <taxon>Acari</taxon>
        <taxon>Parasitiformes</taxon>
        <taxon>Ixodida</taxon>
        <taxon>Ixodoidea</taxon>
        <taxon>Ixodidae</taxon>
        <taxon>Rhipicephalinae</taxon>
        <taxon>Dermacentor</taxon>
    </lineage>
</organism>